<feature type="transmembrane region" description="Helical" evidence="6">
    <location>
        <begin position="589"/>
        <end position="607"/>
    </location>
</feature>
<evidence type="ECO:0000256" key="1">
    <source>
        <dbReference type="ARBA" id="ARBA00004651"/>
    </source>
</evidence>
<evidence type="ECO:0000256" key="4">
    <source>
        <dbReference type="ARBA" id="ARBA00022989"/>
    </source>
</evidence>
<dbReference type="EMBL" id="BAAACX010000015">
    <property type="protein sequence ID" value="GAA0400285.1"/>
    <property type="molecule type" value="Genomic_DNA"/>
</dbReference>
<dbReference type="InterPro" id="IPR003838">
    <property type="entry name" value="ABC3_permease_C"/>
</dbReference>
<feature type="transmembrane region" description="Helical" evidence="6">
    <location>
        <begin position="155"/>
        <end position="178"/>
    </location>
</feature>
<evidence type="ECO:0000256" key="3">
    <source>
        <dbReference type="ARBA" id="ARBA00022692"/>
    </source>
</evidence>
<feature type="transmembrane region" description="Helical" evidence="6">
    <location>
        <begin position="529"/>
        <end position="554"/>
    </location>
</feature>
<feature type="transmembrane region" description="Helical" evidence="6">
    <location>
        <begin position="199"/>
        <end position="221"/>
    </location>
</feature>
<keyword evidence="2 6" id="KW-1003">Cell membrane</keyword>
<dbReference type="Pfam" id="PF02687">
    <property type="entry name" value="FtsX"/>
    <property type="match status" value="1"/>
</dbReference>
<feature type="transmembrane region" description="Helical" evidence="6">
    <location>
        <begin position="21"/>
        <end position="38"/>
    </location>
</feature>
<comment type="caution">
    <text evidence="8">The sequence shown here is derived from an EMBL/GenBank/DDBJ whole genome shotgun (WGS) entry which is preliminary data.</text>
</comment>
<sequence>MNKLSINYIIARNFRKNIKNYYLYVFALVFSVALYFAFVTLQFDPALEEIKGSIKGEAAIKAGSVLLIAIVTIFLLYANKLFIKRRSKEIGLYQLTGLTKQRIFRILSAENSILYCGSLAIGIFVGFSFSRLVALVLFKITNVKTSTTLQFSANALIQTVIVFLIIFLLILLMNYIYIQRQSILSLFRVQSSTEETVKRVTLNEMVVGLFGIALILTGYYISTSLFSGHFNNVNQLVLAMITILGSVILGTYLFYRGSVRFIFYLIRRQKGGYLNIREVLSLSSIMFRMKSNAILLTVITTVSALAIGLLSLSYISYYSAERMAKSDSPADFSIINVQDAEQFKQSLSSKGIDYKETRIDVIHSIIDLSQIIDVSKDNMMMNVQKMEIAIVNAKEVKDVQLANDEIILAGFNDFLKSMLSYKGAGPVKFHGLHQAMSRELVGLKQDTVVSWQFSRGRGPVAIVSDSTFTQLKQDLDPELQTKYPTYIGIDIVDRDQLEAANAIFQTLPEGDNPYHNESQLDSANGQKQMMGLIMFIVGFLGLTFLVTSGCILYFKQMDEGEEEKPSFTILRKLGFTQGDLLSGVQIKQLFNFGIPLIIGLSHSYFAVKSGWFFFGTELWTPMFLVMLLYTALYSIFGILSVIYYKKVIRTAL</sequence>
<proteinExistence type="inferred from homology"/>
<evidence type="ECO:0000313" key="8">
    <source>
        <dbReference type="EMBL" id="GAA0400285.1"/>
    </source>
</evidence>
<dbReference type="PIRSF" id="PIRSF018968">
    <property type="entry name" value="ABC_permease_BceB"/>
    <property type="match status" value="1"/>
</dbReference>
<feature type="transmembrane region" description="Helical" evidence="6">
    <location>
        <begin position="58"/>
        <end position="78"/>
    </location>
</feature>
<dbReference type="PANTHER" id="PTHR46795:SF3">
    <property type="entry name" value="ABC TRANSPORTER PERMEASE"/>
    <property type="match status" value="1"/>
</dbReference>
<dbReference type="InterPro" id="IPR052536">
    <property type="entry name" value="ABC-4_Integral_Memb_Prot"/>
</dbReference>
<reference evidence="8 9" key="1">
    <citation type="journal article" date="2019" name="Int. J. Syst. Evol. Microbiol.">
        <title>The Global Catalogue of Microorganisms (GCM) 10K type strain sequencing project: providing services to taxonomists for standard genome sequencing and annotation.</title>
        <authorList>
            <consortium name="The Broad Institute Genomics Platform"/>
            <consortium name="The Broad Institute Genome Sequencing Center for Infectious Disease"/>
            <person name="Wu L."/>
            <person name="Ma J."/>
        </authorList>
    </citation>
    <scope>NUCLEOTIDE SEQUENCE [LARGE SCALE GENOMIC DNA]</scope>
    <source>
        <strain evidence="8 9">JCM 12774</strain>
    </source>
</reference>
<feature type="transmembrane region" description="Helical" evidence="6">
    <location>
        <begin position="293"/>
        <end position="317"/>
    </location>
</feature>
<evidence type="ECO:0000259" key="7">
    <source>
        <dbReference type="Pfam" id="PF02687"/>
    </source>
</evidence>
<dbReference type="PANTHER" id="PTHR46795">
    <property type="entry name" value="ABC TRANSPORTER PERMEASE-RELATED-RELATED"/>
    <property type="match status" value="1"/>
</dbReference>
<gene>
    <name evidence="8" type="primary">bceB_2</name>
    <name evidence="8" type="ORF">GCM10008933_33550</name>
</gene>
<comment type="similarity">
    <text evidence="6">Belongs to the ABC-4 integral membrane protein family.</text>
</comment>
<evidence type="ECO:0000256" key="2">
    <source>
        <dbReference type="ARBA" id="ARBA00022475"/>
    </source>
</evidence>
<evidence type="ECO:0000313" key="9">
    <source>
        <dbReference type="Proteomes" id="UP001500340"/>
    </source>
</evidence>
<feature type="transmembrane region" description="Helical" evidence="6">
    <location>
        <begin position="619"/>
        <end position="644"/>
    </location>
</feature>
<organism evidence="8 9">
    <name type="scientific">Paenibacillus motobuensis</name>
    <dbReference type="NCBI Taxonomy" id="295324"/>
    <lineage>
        <taxon>Bacteria</taxon>
        <taxon>Bacillati</taxon>
        <taxon>Bacillota</taxon>
        <taxon>Bacilli</taxon>
        <taxon>Bacillales</taxon>
        <taxon>Paenibacillaceae</taxon>
        <taxon>Paenibacillus</taxon>
    </lineage>
</organism>
<comment type="subcellular location">
    <subcellularLocation>
        <location evidence="1 6">Cell membrane</location>
        <topology evidence="1 6">Multi-pass membrane protein</topology>
    </subcellularLocation>
</comment>
<dbReference type="Proteomes" id="UP001500340">
    <property type="component" value="Unassembled WGS sequence"/>
</dbReference>
<accession>A0ABN0YLZ2</accession>
<name>A0ABN0YLZ2_9BACL</name>
<feature type="transmembrane region" description="Helical" evidence="6">
    <location>
        <begin position="112"/>
        <end position="135"/>
    </location>
</feature>
<protein>
    <submittedName>
        <fullName evidence="8">Bacitracin ABC transporter permease BceB</fullName>
    </submittedName>
</protein>
<keyword evidence="3 6" id="KW-0812">Transmembrane</keyword>
<keyword evidence="5 6" id="KW-0472">Membrane</keyword>
<feature type="transmembrane region" description="Helical" evidence="6">
    <location>
        <begin position="233"/>
        <end position="255"/>
    </location>
</feature>
<dbReference type="InterPro" id="IPR027022">
    <property type="entry name" value="ABC_permease_BceB-typ"/>
</dbReference>
<evidence type="ECO:0000256" key="6">
    <source>
        <dbReference type="PIRNR" id="PIRNR018968"/>
    </source>
</evidence>
<evidence type="ECO:0000256" key="5">
    <source>
        <dbReference type="ARBA" id="ARBA00023136"/>
    </source>
</evidence>
<keyword evidence="9" id="KW-1185">Reference proteome</keyword>
<keyword evidence="4 6" id="KW-1133">Transmembrane helix</keyword>
<keyword evidence="6" id="KW-0813">Transport</keyword>
<feature type="domain" description="ABC3 transporter permease C-terminal" evidence="7">
    <location>
        <begin position="64"/>
        <end position="177"/>
    </location>
</feature>